<reference evidence="1" key="1">
    <citation type="journal article" date="2014" name="Front. Microbiol.">
        <title>High frequency of phylogenetically diverse reductive dehalogenase-homologous genes in deep subseafloor sedimentary metagenomes.</title>
        <authorList>
            <person name="Kawai M."/>
            <person name="Futagami T."/>
            <person name="Toyoda A."/>
            <person name="Takaki Y."/>
            <person name="Nishi S."/>
            <person name="Hori S."/>
            <person name="Arai W."/>
            <person name="Tsubouchi T."/>
            <person name="Morono Y."/>
            <person name="Uchiyama I."/>
            <person name="Ito T."/>
            <person name="Fujiyama A."/>
            <person name="Inagaki F."/>
            <person name="Takami H."/>
        </authorList>
    </citation>
    <scope>NUCLEOTIDE SEQUENCE</scope>
    <source>
        <strain evidence="1">Expedition CK06-06</strain>
    </source>
</reference>
<dbReference type="Pfam" id="PF10061">
    <property type="entry name" value="DUF2299"/>
    <property type="match status" value="1"/>
</dbReference>
<organism evidence="1">
    <name type="scientific">marine sediment metagenome</name>
    <dbReference type="NCBI Taxonomy" id="412755"/>
    <lineage>
        <taxon>unclassified sequences</taxon>
        <taxon>metagenomes</taxon>
        <taxon>ecological metagenomes</taxon>
    </lineage>
</organism>
<protein>
    <submittedName>
        <fullName evidence="1">Uncharacterized protein</fullName>
    </submittedName>
</protein>
<dbReference type="AlphaFoldDB" id="X1C1K8"/>
<proteinExistence type="predicted"/>
<dbReference type="EMBL" id="BART01015651">
    <property type="protein sequence ID" value="GAG87237.1"/>
    <property type="molecule type" value="Genomic_DNA"/>
</dbReference>
<gene>
    <name evidence="1" type="ORF">S01H4_30337</name>
</gene>
<sequence length="138" mass="15083">MIDKEQILQWFAHECDSSPEEGTGDEAEWVLTGKMRGLGTTIICPKGEDFIQIQRGIRIADDHKTIISGRSKDRQAEFHYNLKRGLLSTGAEGVDKSIDGLGAVQQGEIRVVVEVDEVSHLGTAKGSVILSLSKEMSS</sequence>
<evidence type="ECO:0000313" key="1">
    <source>
        <dbReference type="EMBL" id="GAG87237.1"/>
    </source>
</evidence>
<name>X1C1K8_9ZZZZ</name>
<dbReference type="Gene3D" id="3.30.1460.10">
    <property type="match status" value="1"/>
</dbReference>
<accession>X1C1K8</accession>
<comment type="caution">
    <text evidence="1">The sequence shown here is derived from an EMBL/GenBank/DDBJ whole genome shotgun (WGS) entry which is preliminary data.</text>
</comment>
<dbReference type="InterPro" id="IPR018747">
    <property type="entry name" value="DUF2299"/>
</dbReference>